<evidence type="ECO:0000313" key="2">
    <source>
        <dbReference type="Proteomes" id="UP000478052"/>
    </source>
</evidence>
<keyword evidence="1" id="KW-0347">Helicase</keyword>
<evidence type="ECO:0000313" key="1">
    <source>
        <dbReference type="EMBL" id="KAF0764770.1"/>
    </source>
</evidence>
<dbReference type="PANTHER" id="PTHR10492:SF57">
    <property type="entry name" value="ATP-DEPENDENT DNA HELICASE"/>
    <property type="match status" value="1"/>
</dbReference>
<feature type="non-terminal residue" evidence="1">
    <location>
        <position position="151"/>
    </location>
</feature>
<sequence>GDFRQVLPVVPHGSRQLTVFKNIRVNQNEIEFSKFLLQIGNGEYPLINPDSDKYSIEIKPSLLSKNIIKDVTGQGTGQRILLPGIDLTPSNSTLPFSFTRRQFPIKTAFAMKINKAQVKHWIKYHCIYHNLCLAMVNFMLPCLELDHILKN</sequence>
<dbReference type="GO" id="GO:0004386">
    <property type="term" value="F:helicase activity"/>
    <property type="evidence" value="ECO:0007669"/>
    <property type="project" value="UniProtKB-KW"/>
</dbReference>
<gene>
    <name evidence="1" type="ORF">FWK35_00022705</name>
</gene>
<dbReference type="OrthoDB" id="1934841at2759"/>
<keyword evidence="2" id="KW-1185">Reference proteome</keyword>
<dbReference type="AlphaFoldDB" id="A0A6G0Z2A6"/>
<organism evidence="1 2">
    <name type="scientific">Aphis craccivora</name>
    <name type="common">Cowpea aphid</name>
    <dbReference type="NCBI Taxonomy" id="307492"/>
    <lineage>
        <taxon>Eukaryota</taxon>
        <taxon>Metazoa</taxon>
        <taxon>Ecdysozoa</taxon>
        <taxon>Arthropoda</taxon>
        <taxon>Hexapoda</taxon>
        <taxon>Insecta</taxon>
        <taxon>Pterygota</taxon>
        <taxon>Neoptera</taxon>
        <taxon>Paraneoptera</taxon>
        <taxon>Hemiptera</taxon>
        <taxon>Sternorrhyncha</taxon>
        <taxon>Aphidomorpha</taxon>
        <taxon>Aphidoidea</taxon>
        <taxon>Aphididae</taxon>
        <taxon>Aphidini</taxon>
        <taxon>Aphis</taxon>
        <taxon>Aphis</taxon>
    </lineage>
</organism>
<feature type="non-terminal residue" evidence="1">
    <location>
        <position position="1"/>
    </location>
</feature>
<keyword evidence="1" id="KW-0547">Nucleotide-binding</keyword>
<accession>A0A6G0Z2A6</accession>
<dbReference type="EMBL" id="VUJU01001556">
    <property type="protein sequence ID" value="KAF0764770.1"/>
    <property type="molecule type" value="Genomic_DNA"/>
</dbReference>
<proteinExistence type="predicted"/>
<name>A0A6G0Z2A6_APHCR</name>
<protein>
    <submittedName>
        <fullName evidence="1">ATP-dependent DNA helicase</fullName>
    </submittedName>
</protein>
<keyword evidence="1" id="KW-0067">ATP-binding</keyword>
<reference evidence="1 2" key="1">
    <citation type="submission" date="2019-08" db="EMBL/GenBank/DDBJ databases">
        <title>Whole genome of Aphis craccivora.</title>
        <authorList>
            <person name="Voronova N.V."/>
            <person name="Shulinski R.S."/>
            <person name="Bandarenka Y.V."/>
            <person name="Zhorov D.G."/>
            <person name="Warner D."/>
        </authorList>
    </citation>
    <scope>NUCLEOTIDE SEQUENCE [LARGE SCALE GENOMIC DNA]</scope>
    <source>
        <strain evidence="1">180601</strain>
        <tissue evidence="1">Whole Body</tissue>
    </source>
</reference>
<dbReference type="PANTHER" id="PTHR10492">
    <property type="match status" value="1"/>
</dbReference>
<comment type="caution">
    <text evidence="1">The sequence shown here is derived from an EMBL/GenBank/DDBJ whole genome shotgun (WGS) entry which is preliminary data.</text>
</comment>
<dbReference type="Proteomes" id="UP000478052">
    <property type="component" value="Unassembled WGS sequence"/>
</dbReference>
<keyword evidence="1" id="KW-0378">Hydrolase</keyword>